<dbReference type="InterPro" id="IPR036977">
    <property type="entry name" value="DNA_primase_Znf_CHC2"/>
</dbReference>
<dbReference type="AlphaFoldDB" id="A0A850SWR9"/>
<dbReference type="Gene3D" id="3.90.580.10">
    <property type="entry name" value="Zinc finger, CHC2-type domain"/>
    <property type="match status" value="1"/>
</dbReference>
<name>A0A850SWR9_9BACT</name>
<comment type="caution">
    <text evidence="1">The sequence shown here is derived from an EMBL/GenBank/DDBJ whole genome shotgun (WGS) entry which is preliminary data.</text>
</comment>
<gene>
    <name evidence="1" type="ORF">HXW94_11435</name>
</gene>
<dbReference type="GO" id="GO:0003677">
    <property type="term" value="F:DNA binding"/>
    <property type="evidence" value="ECO:0007669"/>
    <property type="project" value="InterPro"/>
</dbReference>
<dbReference type="EMBL" id="JACADJ010000039">
    <property type="protein sequence ID" value="NWH05589.1"/>
    <property type="molecule type" value="Genomic_DNA"/>
</dbReference>
<dbReference type="Proteomes" id="UP000553343">
    <property type="component" value="Unassembled WGS sequence"/>
</dbReference>
<keyword evidence="2" id="KW-1185">Reference proteome</keyword>
<dbReference type="GO" id="GO:0008270">
    <property type="term" value="F:zinc ion binding"/>
    <property type="evidence" value="ECO:0007669"/>
    <property type="project" value="InterPro"/>
</dbReference>
<proteinExistence type="predicted"/>
<evidence type="ECO:0000313" key="1">
    <source>
        <dbReference type="EMBL" id="NWH05589.1"/>
    </source>
</evidence>
<sequence>MIYPDTRSWSCFQCGDKAGGSIIDFVAREKGCTEHEALTELATAMNSTNRLRAVSLHGRQPPQGR</sequence>
<dbReference type="GO" id="GO:0006260">
    <property type="term" value="P:DNA replication"/>
    <property type="evidence" value="ECO:0007669"/>
    <property type="project" value="InterPro"/>
</dbReference>
<accession>A0A850SWR9</accession>
<protein>
    <recommendedName>
        <fullName evidence="3">Zinc finger CHC2-type domain-containing protein</fullName>
    </recommendedName>
</protein>
<dbReference type="SUPFAM" id="SSF57783">
    <property type="entry name" value="Zinc beta-ribbon"/>
    <property type="match status" value="1"/>
</dbReference>
<evidence type="ECO:0008006" key="3">
    <source>
        <dbReference type="Google" id="ProtNLM"/>
    </source>
</evidence>
<reference evidence="1 2" key="1">
    <citation type="submission" date="2020-06" db="EMBL/GenBank/DDBJ databases">
        <title>High-quality draft genome of sulfate reducer Desulfobacter latus type strain AcrS2 isolated from marine sediment.</title>
        <authorList>
            <person name="Hoppe M."/>
            <person name="Larsen C.K."/>
            <person name="Marshall I.P.G."/>
            <person name="Schramm A."/>
            <person name="Marietou A.G."/>
        </authorList>
    </citation>
    <scope>NUCLEOTIDE SEQUENCE [LARGE SCALE GENOMIC DNA]</scope>
    <source>
        <strain evidence="1 2">AcRS2</strain>
    </source>
</reference>
<organism evidence="1 2">
    <name type="scientific">Desulfobacter latus</name>
    <dbReference type="NCBI Taxonomy" id="2292"/>
    <lineage>
        <taxon>Bacteria</taxon>
        <taxon>Pseudomonadati</taxon>
        <taxon>Thermodesulfobacteriota</taxon>
        <taxon>Desulfobacteria</taxon>
        <taxon>Desulfobacterales</taxon>
        <taxon>Desulfobacteraceae</taxon>
        <taxon>Desulfobacter</taxon>
    </lineage>
</organism>
<evidence type="ECO:0000313" key="2">
    <source>
        <dbReference type="Proteomes" id="UP000553343"/>
    </source>
</evidence>